<gene>
    <name evidence="2" type="ORF">KC685_00645</name>
</gene>
<comment type="caution">
    <text evidence="2">The sequence shown here is derived from an EMBL/GenBank/DDBJ whole genome shotgun (WGS) entry which is preliminary data.</text>
</comment>
<organism evidence="2 3">
    <name type="scientific">Candidatus Dojkabacteria bacterium</name>
    <dbReference type="NCBI Taxonomy" id="2099670"/>
    <lineage>
        <taxon>Bacteria</taxon>
        <taxon>Candidatus Dojkabacteria</taxon>
    </lineage>
</organism>
<dbReference type="Proteomes" id="UP000741282">
    <property type="component" value="Unassembled WGS sequence"/>
</dbReference>
<sequence>MPTPKTKSPTTDPNSLKRSVQLIVFAPVNADPEDEDSRIYMVCPASLKVVEVVEKYDDEAINYLSTLGKSKKRTEIPAKEFIDDLGKEFEGEIEVAGEMVEEVKEIIEEDEGIAALTDELDEDVVTFASGKLEDIFPDDPSDGTAHISDVDMADALELLDQDDDESDLNGLSGFVDDEELPEL</sequence>
<reference evidence="2" key="2">
    <citation type="journal article" date="2021" name="Microbiome">
        <title>Successional dynamics and alternative stable states in a saline activated sludge microbial community over 9 years.</title>
        <authorList>
            <person name="Wang Y."/>
            <person name="Ye J."/>
            <person name="Ju F."/>
            <person name="Liu L."/>
            <person name="Boyd J.A."/>
            <person name="Deng Y."/>
            <person name="Parks D.H."/>
            <person name="Jiang X."/>
            <person name="Yin X."/>
            <person name="Woodcroft B.J."/>
            <person name="Tyson G.W."/>
            <person name="Hugenholtz P."/>
            <person name="Polz M.F."/>
            <person name="Zhang T."/>
        </authorList>
    </citation>
    <scope>NUCLEOTIDE SEQUENCE</scope>
    <source>
        <strain evidence="2">HKST-UBA17</strain>
    </source>
</reference>
<dbReference type="AlphaFoldDB" id="A0A955KWB4"/>
<name>A0A955KWB4_9BACT</name>
<protein>
    <submittedName>
        <fullName evidence="2">Uncharacterized protein</fullName>
    </submittedName>
</protein>
<evidence type="ECO:0000313" key="3">
    <source>
        <dbReference type="Proteomes" id="UP000741282"/>
    </source>
</evidence>
<proteinExistence type="predicted"/>
<evidence type="ECO:0000313" key="2">
    <source>
        <dbReference type="EMBL" id="MCA9376412.1"/>
    </source>
</evidence>
<accession>A0A955KWB4</accession>
<reference evidence="2" key="1">
    <citation type="submission" date="2020-04" db="EMBL/GenBank/DDBJ databases">
        <authorList>
            <person name="Zhang T."/>
        </authorList>
    </citation>
    <scope>NUCLEOTIDE SEQUENCE</scope>
    <source>
        <strain evidence="2">HKST-UBA17</strain>
    </source>
</reference>
<dbReference type="EMBL" id="JAGQLN010000002">
    <property type="protein sequence ID" value="MCA9376412.1"/>
    <property type="molecule type" value="Genomic_DNA"/>
</dbReference>
<evidence type="ECO:0000256" key="1">
    <source>
        <dbReference type="SAM" id="MobiDB-lite"/>
    </source>
</evidence>
<feature type="region of interest" description="Disordered" evidence="1">
    <location>
        <begin position="163"/>
        <end position="183"/>
    </location>
</feature>